<dbReference type="EMBL" id="JAJFAZ020000007">
    <property type="protein sequence ID" value="KAI5316399.1"/>
    <property type="molecule type" value="Genomic_DNA"/>
</dbReference>
<organism evidence="1 2">
    <name type="scientific">Prunus dulcis</name>
    <name type="common">Almond</name>
    <name type="synonym">Amygdalus dulcis</name>
    <dbReference type="NCBI Taxonomy" id="3755"/>
    <lineage>
        <taxon>Eukaryota</taxon>
        <taxon>Viridiplantae</taxon>
        <taxon>Streptophyta</taxon>
        <taxon>Embryophyta</taxon>
        <taxon>Tracheophyta</taxon>
        <taxon>Spermatophyta</taxon>
        <taxon>Magnoliopsida</taxon>
        <taxon>eudicotyledons</taxon>
        <taxon>Gunneridae</taxon>
        <taxon>Pentapetalae</taxon>
        <taxon>rosids</taxon>
        <taxon>fabids</taxon>
        <taxon>Rosales</taxon>
        <taxon>Rosaceae</taxon>
        <taxon>Amygdaloideae</taxon>
        <taxon>Amygdaleae</taxon>
        <taxon>Prunus</taxon>
    </lineage>
</organism>
<evidence type="ECO:0000313" key="2">
    <source>
        <dbReference type="Proteomes" id="UP001054821"/>
    </source>
</evidence>
<dbReference type="AlphaFoldDB" id="A0AAD4V255"/>
<keyword evidence="2" id="KW-1185">Reference proteome</keyword>
<comment type="caution">
    <text evidence="1">The sequence shown here is derived from an EMBL/GenBank/DDBJ whole genome shotgun (WGS) entry which is preliminary data.</text>
</comment>
<dbReference type="PANTHER" id="PTHR33325">
    <property type="entry name" value="ZINC FINGER, CCHC-TYPE-RELATED"/>
    <property type="match status" value="1"/>
</dbReference>
<protein>
    <submittedName>
        <fullName evidence="1">Uncharacterized protein</fullName>
    </submittedName>
</protein>
<dbReference type="Proteomes" id="UP001054821">
    <property type="component" value="Chromosome 7"/>
</dbReference>
<sequence length="151" mass="17689">MYDHQKSIILPKARYDWMHLRLQDFKTVNEYNSAMFKTVSQLRLCGDTITDEVKLEKIFTTFHASNMLLQQQYREKGMDPELKPIITHLAKLKKAMAKSDEQLEEAYAIKLQGDVLRYVLGPLYPLQPPDEVVKIWAEQSEDPPPFPMEFD</sequence>
<accession>A0AAD4V255</accession>
<gene>
    <name evidence="1" type="ORF">L3X38_036106</name>
</gene>
<dbReference type="PANTHER" id="PTHR33325:SF11">
    <property type="entry name" value="COLD SHOCK DOMAIN-CONTAINING PROTEIN 4-LIKE"/>
    <property type="match status" value="1"/>
</dbReference>
<name>A0AAD4V255_PRUDU</name>
<reference evidence="1 2" key="1">
    <citation type="journal article" date="2022" name="G3 (Bethesda)">
        <title>Whole-genome sequence and methylome profiling of the almond [Prunus dulcis (Mill.) D.A. Webb] cultivar 'Nonpareil'.</title>
        <authorList>
            <person name="D'Amico-Willman K.M."/>
            <person name="Ouma W.Z."/>
            <person name="Meulia T."/>
            <person name="Sideli G.M."/>
            <person name="Gradziel T.M."/>
            <person name="Fresnedo-Ramirez J."/>
        </authorList>
    </citation>
    <scope>NUCLEOTIDE SEQUENCE [LARGE SCALE GENOMIC DNA]</scope>
    <source>
        <strain evidence="1">Clone GOH B32 T37-40</strain>
    </source>
</reference>
<proteinExistence type="predicted"/>
<evidence type="ECO:0000313" key="1">
    <source>
        <dbReference type="EMBL" id="KAI5316399.1"/>
    </source>
</evidence>